<evidence type="ECO:0000259" key="2">
    <source>
        <dbReference type="PROSITE" id="PS50835"/>
    </source>
</evidence>
<dbReference type="InterPro" id="IPR003598">
    <property type="entry name" value="Ig_sub2"/>
</dbReference>
<dbReference type="AlphaFoldDB" id="A0AAE1BGD0"/>
<dbReference type="Pfam" id="PF13927">
    <property type="entry name" value="Ig_3"/>
    <property type="match status" value="1"/>
</dbReference>
<dbReference type="SMART" id="SM00408">
    <property type="entry name" value="IGc2"/>
    <property type="match status" value="2"/>
</dbReference>
<dbReference type="PANTHER" id="PTHR23278">
    <property type="entry name" value="SIDESTEP PROTEIN"/>
    <property type="match status" value="1"/>
</dbReference>
<keyword evidence="4" id="KW-1185">Reference proteome</keyword>
<dbReference type="PROSITE" id="PS50835">
    <property type="entry name" value="IG_LIKE"/>
    <property type="match status" value="2"/>
</dbReference>
<dbReference type="InterPro" id="IPR007110">
    <property type="entry name" value="Ig-like_dom"/>
</dbReference>
<organism evidence="3 4">
    <name type="scientific">Petrolisthes cinctipes</name>
    <name type="common">Flat porcelain crab</name>
    <dbReference type="NCBI Taxonomy" id="88211"/>
    <lineage>
        <taxon>Eukaryota</taxon>
        <taxon>Metazoa</taxon>
        <taxon>Ecdysozoa</taxon>
        <taxon>Arthropoda</taxon>
        <taxon>Crustacea</taxon>
        <taxon>Multicrustacea</taxon>
        <taxon>Malacostraca</taxon>
        <taxon>Eumalacostraca</taxon>
        <taxon>Eucarida</taxon>
        <taxon>Decapoda</taxon>
        <taxon>Pleocyemata</taxon>
        <taxon>Anomura</taxon>
        <taxon>Galatheoidea</taxon>
        <taxon>Porcellanidae</taxon>
        <taxon>Petrolisthes</taxon>
    </lineage>
</organism>
<feature type="domain" description="Ig-like" evidence="2">
    <location>
        <begin position="219"/>
        <end position="342"/>
    </location>
</feature>
<gene>
    <name evidence="3" type="ORF">Pcinc_043015</name>
</gene>
<dbReference type="InterPro" id="IPR013783">
    <property type="entry name" value="Ig-like_fold"/>
</dbReference>
<dbReference type="EMBL" id="JAWQEG010008464">
    <property type="protein sequence ID" value="KAK3850266.1"/>
    <property type="molecule type" value="Genomic_DNA"/>
</dbReference>
<comment type="caution">
    <text evidence="3">The sequence shown here is derived from an EMBL/GenBank/DDBJ whole genome shotgun (WGS) entry which is preliminary data.</text>
</comment>
<dbReference type="SUPFAM" id="SSF48726">
    <property type="entry name" value="Immunoglobulin"/>
    <property type="match status" value="2"/>
</dbReference>
<evidence type="ECO:0000313" key="3">
    <source>
        <dbReference type="EMBL" id="KAK3850266.1"/>
    </source>
</evidence>
<feature type="domain" description="Ig-like" evidence="2">
    <location>
        <begin position="21"/>
        <end position="129"/>
    </location>
</feature>
<sequence>MGKKLGGIYLLYCINVLEFGPVAVEEVRGVAGGAVGLDCDVAHPPDDQLFLLLWFRDTLTTPIYRLDVRGEREREWLDPRQVGSGAGLEVGPGAATLRVGPLTPAHRGLYTCRADFRLQPTKTTRVNLTIIGDPRPLVWWYLNSHLLDDEMESEERNYMLRDFNETMDISAVPLEPYNTVTLGPLARYHLLQPLSCRASNSNLTLPTSLTLTLDLNYPPKASCSFGASLDVANIKEGDDVYFECAIDANPRAHLVTWRHNTNRYKRGDKEREDKQCGDKERAEKERGDMEQGERLEHNITAGVIVSNQSLVLQQVMRAQAGRYSCQATNTMGLGSSNSLRLDVKYKSQTPRGDEEAAAGLEWEGVEWSGKDWNGVGRIGMEWGGVGWSVMEWDRVGWSGKEWDGVGWSGMEWDGVGWSGMEWDGVGRSGVEWEGVG</sequence>
<accession>A0AAE1BGD0</accession>
<name>A0AAE1BGD0_PETCI</name>
<dbReference type="Gene3D" id="2.60.40.10">
    <property type="entry name" value="Immunoglobulins"/>
    <property type="match status" value="2"/>
</dbReference>
<dbReference type="SMART" id="SM00409">
    <property type="entry name" value="IG"/>
    <property type="match status" value="2"/>
</dbReference>
<dbReference type="Proteomes" id="UP001286313">
    <property type="component" value="Unassembled WGS sequence"/>
</dbReference>
<evidence type="ECO:0000256" key="1">
    <source>
        <dbReference type="SAM" id="MobiDB-lite"/>
    </source>
</evidence>
<evidence type="ECO:0000313" key="4">
    <source>
        <dbReference type="Proteomes" id="UP001286313"/>
    </source>
</evidence>
<feature type="region of interest" description="Disordered" evidence="1">
    <location>
        <begin position="265"/>
        <end position="292"/>
    </location>
</feature>
<dbReference type="PANTHER" id="PTHR23278:SF19">
    <property type="entry name" value="OBSCURIN"/>
    <property type="match status" value="1"/>
</dbReference>
<reference evidence="3" key="1">
    <citation type="submission" date="2023-10" db="EMBL/GenBank/DDBJ databases">
        <title>Genome assemblies of two species of porcelain crab, Petrolisthes cinctipes and Petrolisthes manimaculis (Anomura: Porcellanidae).</title>
        <authorList>
            <person name="Angst P."/>
        </authorList>
    </citation>
    <scope>NUCLEOTIDE SEQUENCE</scope>
    <source>
        <strain evidence="3">PB745_01</strain>
        <tissue evidence="3">Gill</tissue>
    </source>
</reference>
<dbReference type="InterPro" id="IPR036179">
    <property type="entry name" value="Ig-like_dom_sf"/>
</dbReference>
<protein>
    <recommendedName>
        <fullName evidence="2">Ig-like domain-containing protein</fullName>
    </recommendedName>
</protein>
<proteinExistence type="predicted"/>
<dbReference type="InterPro" id="IPR003599">
    <property type="entry name" value="Ig_sub"/>
</dbReference>